<dbReference type="InterPro" id="IPR043128">
    <property type="entry name" value="Rev_trsase/Diguanyl_cyclase"/>
</dbReference>
<dbReference type="Gene3D" id="3.40.1170.60">
    <property type="match status" value="1"/>
</dbReference>
<dbReference type="InterPro" id="IPR043502">
    <property type="entry name" value="DNA/RNA_pol_sf"/>
</dbReference>
<dbReference type="Gene3D" id="3.30.70.270">
    <property type="match status" value="1"/>
</dbReference>
<dbReference type="InterPro" id="IPR017961">
    <property type="entry name" value="DNA_pol_Y-fam_little_finger"/>
</dbReference>
<dbReference type="GO" id="GO:0006281">
    <property type="term" value="P:DNA repair"/>
    <property type="evidence" value="ECO:0007669"/>
    <property type="project" value="InterPro"/>
</dbReference>
<dbReference type="AlphaFoldDB" id="A0A1V4EX57"/>
<evidence type="ECO:0000259" key="2">
    <source>
        <dbReference type="PROSITE" id="PS50173"/>
    </source>
</evidence>
<sequence length="419" mass="46877">MTLIYGLVDMQSFYASCEVASRREFTVTRRMDRDDSDPALVVAGDPARRSGIILAATPPAKARGITTAMRLGEALRLAPELVVVAPRMRLYIETSARIQQTIREHFPLQEQFSVDESFFAFPHPSTLFCDPVAAARGLQQAIWDQFRIRCRIGLAPNKWMAKVANNVAKTVAGGIVWWPDGDLLPLHELHVSKMWGLRKRAHVLELEFGAKTIGDVSRISRGALRDRFGTWGDVIHRWSHGEDPSPIHPNAYDAPHKSYSHRVTLPRDFYARDEVATVILELLDEVCRRLRHAGQRGKRVGLGVTYARFEGGFYRARALTSAHDDARAIYPTLLALLDQHWSGDGIRAVGVSVDDLKTAADDQLSLFEDIPKRVQLNRTIDLIHERYGKTSLYRAASLTAAGQLLSRSKKIGGHWSGTP</sequence>
<organism evidence="3 4">
    <name type="scientific">Ferroacidibacillus organovorans</name>
    <dbReference type="NCBI Taxonomy" id="1765683"/>
    <lineage>
        <taxon>Bacteria</taxon>
        <taxon>Bacillati</taxon>
        <taxon>Bacillota</taxon>
        <taxon>Bacilli</taxon>
        <taxon>Bacillales</taxon>
        <taxon>Alicyclobacillaceae</taxon>
        <taxon>Ferroacidibacillus</taxon>
    </lineage>
</organism>
<protein>
    <submittedName>
        <fullName evidence="3">DNA polymerase IV</fullName>
    </submittedName>
</protein>
<dbReference type="Proteomes" id="UP000190229">
    <property type="component" value="Unassembled WGS sequence"/>
</dbReference>
<dbReference type="RefSeq" id="WP_079289792.1">
    <property type="nucleotide sequence ID" value="NZ_MWPS01000003.1"/>
</dbReference>
<evidence type="ECO:0000256" key="1">
    <source>
        <dbReference type="ARBA" id="ARBA00010945"/>
    </source>
</evidence>
<dbReference type="InterPro" id="IPR022880">
    <property type="entry name" value="DNApol_IV"/>
</dbReference>
<dbReference type="GO" id="GO:0005829">
    <property type="term" value="C:cytosol"/>
    <property type="evidence" value="ECO:0007669"/>
    <property type="project" value="TreeGrafter"/>
</dbReference>
<dbReference type="PANTHER" id="PTHR11076">
    <property type="entry name" value="DNA REPAIR POLYMERASE UMUC / TRANSFERASE FAMILY MEMBER"/>
    <property type="match status" value="1"/>
</dbReference>
<comment type="similarity">
    <text evidence="1">Belongs to the DNA polymerase type-Y family.</text>
</comment>
<dbReference type="InterPro" id="IPR036775">
    <property type="entry name" value="DNA_pol_Y-fam_lit_finger_sf"/>
</dbReference>
<accession>A0A1V4EX57</accession>
<dbReference type="EMBL" id="MWPS01000003">
    <property type="protein sequence ID" value="OPG17509.1"/>
    <property type="molecule type" value="Genomic_DNA"/>
</dbReference>
<dbReference type="PROSITE" id="PS50173">
    <property type="entry name" value="UMUC"/>
    <property type="match status" value="1"/>
</dbReference>
<feature type="domain" description="UmuC" evidence="2">
    <location>
        <begin position="5"/>
        <end position="198"/>
    </location>
</feature>
<evidence type="ECO:0000313" key="3">
    <source>
        <dbReference type="EMBL" id="OPG17509.1"/>
    </source>
</evidence>
<reference evidence="3 4" key="1">
    <citation type="submission" date="2017-02" db="EMBL/GenBank/DDBJ databases">
        <title>Draft genome of Acidibacillus ferrooxidans Huett2.</title>
        <authorList>
            <person name="Schopf S."/>
        </authorList>
    </citation>
    <scope>NUCLEOTIDE SEQUENCE [LARGE SCALE GENOMIC DNA]</scope>
    <source>
        <strain evidence="3 4">Huett2</strain>
    </source>
</reference>
<dbReference type="GO" id="GO:0042276">
    <property type="term" value="P:error-prone translesion synthesis"/>
    <property type="evidence" value="ECO:0007669"/>
    <property type="project" value="TreeGrafter"/>
</dbReference>
<dbReference type="CDD" id="cd03586">
    <property type="entry name" value="PolY_Pol_IV_kappa"/>
    <property type="match status" value="1"/>
</dbReference>
<keyword evidence="4" id="KW-1185">Reference proteome</keyword>
<dbReference type="Gene3D" id="3.30.1490.100">
    <property type="entry name" value="DNA polymerase, Y-family, little finger domain"/>
    <property type="match status" value="1"/>
</dbReference>
<name>A0A1V4EX57_9BACL</name>
<proteinExistence type="inferred from homology"/>
<gene>
    <name evidence="3" type="ORF">B2M26_01935</name>
</gene>
<dbReference type="PANTHER" id="PTHR11076:SF35">
    <property type="entry name" value="DNA REPAIR PROTEIN HOMOLOG YOBH"/>
    <property type="match status" value="1"/>
</dbReference>
<dbReference type="InterPro" id="IPR001126">
    <property type="entry name" value="UmuC"/>
</dbReference>
<comment type="caution">
    <text evidence="3">The sequence shown here is derived from an EMBL/GenBank/DDBJ whole genome shotgun (WGS) entry which is preliminary data.</text>
</comment>
<dbReference type="GO" id="GO:0003887">
    <property type="term" value="F:DNA-directed DNA polymerase activity"/>
    <property type="evidence" value="ECO:0007669"/>
    <property type="project" value="InterPro"/>
</dbReference>
<dbReference type="SUPFAM" id="SSF100879">
    <property type="entry name" value="Lesion bypass DNA polymerase (Y-family), little finger domain"/>
    <property type="match status" value="1"/>
</dbReference>
<evidence type="ECO:0000313" key="4">
    <source>
        <dbReference type="Proteomes" id="UP000190229"/>
    </source>
</evidence>
<dbReference type="GO" id="GO:0003684">
    <property type="term" value="F:damaged DNA binding"/>
    <property type="evidence" value="ECO:0007669"/>
    <property type="project" value="InterPro"/>
</dbReference>
<dbReference type="GO" id="GO:0009432">
    <property type="term" value="P:SOS response"/>
    <property type="evidence" value="ECO:0007669"/>
    <property type="project" value="TreeGrafter"/>
</dbReference>
<dbReference type="Pfam" id="PF11799">
    <property type="entry name" value="IMS_C"/>
    <property type="match status" value="1"/>
</dbReference>
<dbReference type="Pfam" id="PF00817">
    <property type="entry name" value="IMS"/>
    <property type="match status" value="1"/>
</dbReference>
<dbReference type="SUPFAM" id="SSF56672">
    <property type="entry name" value="DNA/RNA polymerases"/>
    <property type="match status" value="1"/>
</dbReference>
<dbReference type="InterPro" id="IPR050116">
    <property type="entry name" value="DNA_polymerase-Y"/>
</dbReference>